<evidence type="ECO:0000313" key="2">
    <source>
        <dbReference type="EMBL" id="KAL3266659.1"/>
    </source>
</evidence>
<dbReference type="Proteomes" id="UP001516400">
    <property type="component" value="Unassembled WGS sequence"/>
</dbReference>
<reference evidence="2 3" key="1">
    <citation type="journal article" date="2021" name="BMC Biol.">
        <title>Horizontally acquired antibacterial genes associated with adaptive radiation of ladybird beetles.</title>
        <authorList>
            <person name="Li H.S."/>
            <person name="Tang X.F."/>
            <person name="Huang Y.H."/>
            <person name="Xu Z.Y."/>
            <person name="Chen M.L."/>
            <person name="Du X.Y."/>
            <person name="Qiu B.Y."/>
            <person name="Chen P.T."/>
            <person name="Zhang W."/>
            <person name="Slipinski A."/>
            <person name="Escalona H.E."/>
            <person name="Waterhouse R.M."/>
            <person name="Zwick A."/>
            <person name="Pang H."/>
        </authorList>
    </citation>
    <scope>NUCLEOTIDE SEQUENCE [LARGE SCALE GENOMIC DNA]</scope>
    <source>
        <strain evidence="2">SYSU2018</strain>
    </source>
</reference>
<organism evidence="2 3">
    <name type="scientific">Cryptolaemus montrouzieri</name>
    <dbReference type="NCBI Taxonomy" id="559131"/>
    <lineage>
        <taxon>Eukaryota</taxon>
        <taxon>Metazoa</taxon>
        <taxon>Ecdysozoa</taxon>
        <taxon>Arthropoda</taxon>
        <taxon>Hexapoda</taxon>
        <taxon>Insecta</taxon>
        <taxon>Pterygota</taxon>
        <taxon>Neoptera</taxon>
        <taxon>Endopterygota</taxon>
        <taxon>Coleoptera</taxon>
        <taxon>Polyphaga</taxon>
        <taxon>Cucujiformia</taxon>
        <taxon>Coccinelloidea</taxon>
        <taxon>Coccinellidae</taxon>
        <taxon>Scymninae</taxon>
        <taxon>Scymnini</taxon>
        <taxon>Cryptolaemus</taxon>
    </lineage>
</organism>
<dbReference type="AlphaFoldDB" id="A0ABD2MK00"/>
<feature type="domain" description="FP protein C-terminal" evidence="1">
    <location>
        <begin position="35"/>
        <end position="87"/>
    </location>
</feature>
<evidence type="ECO:0000313" key="3">
    <source>
        <dbReference type="Proteomes" id="UP001516400"/>
    </source>
</evidence>
<comment type="caution">
    <text evidence="2">The sequence shown here is derived from an EMBL/GenBank/DDBJ whole genome shotgun (WGS) entry which is preliminary data.</text>
</comment>
<sequence length="165" mass="18826">MNFWLVKETKRIETKLSGFKIDGVSDRLFINEHLTPMNKILYKNARVAAEQNQFKCVWVQSGNILVRKDDTTKILQISSEQNLNKIKDRETSASCKKDGGGVFIAIKNTLDAKQVVDLQSDAEEKLEKLNHYCVAFTSLLGIQMQAQVSPQSFVKLMIKLKIRSY</sequence>
<dbReference type="Pfam" id="PF25298">
    <property type="entry name" value="Baculo_FP_2nd"/>
    <property type="match status" value="1"/>
</dbReference>
<evidence type="ECO:0000259" key="1">
    <source>
        <dbReference type="Pfam" id="PF25298"/>
    </source>
</evidence>
<protein>
    <recommendedName>
        <fullName evidence="1">FP protein C-terminal domain-containing protein</fullName>
    </recommendedName>
</protein>
<gene>
    <name evidence="2" type="ORF">HHI36_010822</name>
</gene>
<dbReference type="InterPro" id="IPR057251">
    <property type="entry name" value="FP_C"/>
</dbReference>
<accession>A0ABD2MK00</accession>
<proteinExistence type="predicted"/>
<name>A0ABD2MK00_9CUCU</name>
<keyword evidence="3" id="KW-1185">Reference proteome</keyword>
<dbReference type="EMBL" id="JABFTP020000001">
    <property type="protein sequence ID" value="KAL3266659.1"/>
    <property type="molecule type" value="Genomic_DNA"/>
</dbReference>